<dbReference type="GeneID" id="84894650"/>
<keyword evidence="2" id="KW-0812">Transmembrane</keyword>
<dbReference type="Proteomes" id="UP000324288">
    <property type="component" value="Chromosome"/>
</dbReference>
<evidence type="ECO:0000256" key="1">
    <source>
        <dbReference type="SAM" id="MobiDB-lite"/>
    </source>
</evidence>
<evidence type="ECO:0000313" key="4">
    <source>
        <dbReference type="EMBL" id="VHO00344.1"/>
    </source>
</evidence>
<evidence type="ECO:0000313" key="5">
    <source>
        <dbReference type="Proteomes" id="UP000324288"/>
    </source>
</evidence>
<organism evidence="4 5">
    <name type="scientific">Lawsonella clevelandensis</name>
    <dbReference type="NCBI Taxonomy" id="1528099"/>
    <lineage>
        <taxon>Bacteria</taxon>
        <taxon>Bacillati</taxon>
        <taxon>Actinomycetota</taxon>
        <taxon>Actinomycetes</taxon>
        <taxon>Mycobacteriales</taxon>
        <taxon>Lawsonellaceae</taxon>
        <taxon>Lawsonella</taxon>
    </lineage>
</organism>
<gene>
    <name evidence="4" type="ORF">LC603019_00677</name>
</gene>
<feature type="compositionally biased region" description="Basic and acidic residues" evidence="1">
    <location>
        <begin position="67"/>
        <end position="78"/>
    </location>
</feature>
<keyword evidence="5" id="KW-1185">Reference proteome</keyword>
<feature type="domain" description="LytR/CpsA/Psr regulator C-terminal" evidence="3">
    <location>
        <begin position="85"/>
        <end position="177"/>
    </location>
</feature>
<accession>A0A5E3ZWG8</accession>
<dbReference type="InterPro" id="IPR027381">
    <property type="entry name" value="LytR/CpsA/Psr_C"/>
</dbReference>
<protein>
    <recommendedName>
        <fullName evidence="3">LytR/CpsA/Psr regulator C-terminal domain-containing protein</fullName>
    </recommendedName>
</protein>
<evidence type="ECO:0000259" key="3">
    <source>
        <dbReference type="Pfam" id="PF13399"/>
    </source>
</evidence>
<sequence length="177" mass="19063">MNKSTQDNIERDSAGFPYRALAMVLIAAALVCAIVGIFMLVDNGRHQVHVRTNPTTSSSSVSQNEAASKEQQKKDEPVKVDKAAVRVIVLNNTTREGYAGRTSDELRDAGWANQTAAANCPQGACGSLSASTVFYKDNPQSKAAAESIAKQLKFTTAVRPEWLNKHSEDVVVVLAND</sequence>
<keyword evidence="2" id="KW-0472">Membrane</keyword>
<dbReference type="Pfam" id="PF13399">
    <property type="entry name" value="LytR_C"/>
    <property type="match status" value="1"/>
</dbReference>
<dbReference type="RefSeq" id="WP_053961820.1">
    <property type="nucleotide sequence ID" value="NZ_CAJPTR010000022.1"/>
</dbReference>
<reference evidence="4 5" key="1">
    <citation type="submission" date="2019-04" db="EMBL/GenBank/DDBJ databases">
        <authorList>
            <person name="Seth-Smith MB H."/>
            <person name="Seth-Smith H."/>
        </authorList>
    </citation>
    <scope>NUCLEOTIDE SEQUENCE [LARGE SCALE GENOMIC DNA]</scope>
    <source>
        <strain evidence="4">USB-603019</strain>
    </source>
</reference>
<evidence type="ECO:0000256" key="2">
    <source>
        <dbReference type="SAM" id="Phobius"/>
    </source>
</evidence>
<proteinExistence type="predicted"/>
<dbReference type="AlphaFoldDB" id="A0A5E3ZWG8"/>
<keyword evidence="2" id="KW-1133">Transmembrane helix</keyword>
<dbReference type="EMBL" id="LR584267">
    <property type="protein sequence ID" value="VHO00344.1"/>
    <property type="molecule type" value="Genomic_DNA"/>
</dbReference>
<feature type="transmembrane region" description="Helical" evidence="2">
    <location>
        <begin position="20"/>
        <end position="41"/>
    </location>
</feature>
<dbReference type="Gene3D" id="3.30.70.2390">
    <property type="match status" value="1"/>
</dbReference>
<feature type="region of interest" description="Disordered" evidence="1">
    <location>
        <begin position="51"/>
        <end position="78"/>
    </location>
</feature>
<name>A0A5E3ZWG8_9ACTN</name>